<proteinExistence type="predicted"/>
<evidence type="ECO:0000313" key="1">
    <source>
        <dbReference type="EMBL" id="NEB83938.1"/>
    </source>
</evidence>
<name>A0A6G3SNE0_STRAQ</name>
<gene>
    <name evidence="1" type="ORF">G3I43_07060</name>
</gene>
<dbReference type="Pfam" id="PF25708">
    <property type="entry name" value="Phage_T7_Gp5_9"/>
    <property type="match status" value="1"/>
</dbReference>
<sequence length="221" mass="23442">MNMQQLALEEAALKTLADTVMDRLKAVKAEMQTALTEGGVGKVDATLPDGTKVAVISRTDSKPAAVITDPEAFLAWVRAAAPTEVTTRLVTEVRPAYTTALLAEMTAAGVAEVSDKETGVVDAVPGVEIRATRSTTHSMRPTKDGRDRIAEAWRTGALGHLNLPQIAAEGGSPSPADGELSARLARLEERDRLLTAMETAGVDNWQGMDLVPELLAQNEEA</sequence>
<comment type="caution">
    <text evidence="1">The sequence shown here is derived from an EMBL/GenBank/DDBJ whole genome shotgun (WGS) entry which is preliminary data.</text>
</comment>
<dbReference type="AlphaFoldDB" id="A0A6G3SNE0"/>
<dbReference type="EMBL" id="JAAGMK010000180">
    <property type="protein sequence ID" value="NEB83938.1"/>
    <property type="molecule type" value="Genomic_DNA"/>
</dbReference>
<dbReference type="RefSeq" id="WP_164256913.1">
    <property type="nucleotide sequence ID" value="NZ_JAAGMK010000180.1"/>
</dbReference>
<protein>
    <submittedName>
        <fullName evidence="1">Uncharacterized protein</fullName>
    </submittedName>
</protein>
<reference evidence="1" key="1">
    <citation type="submission" date="2020-01" db="EMBL/GenBank/DDBJ databases">
        <title>Insect and environment-associated Actinomycetes.</title>
        <authorList>
            <person name="Currrie C."/>
            <person name="Chevrette M."/>
            <person name="Carlson C."/>
            <person name="Stubbendieck R."/>
            <person name="Wendt-Pienkowski E."/>
        </authorList>
    </citation>
    <scope>NUCLEOTIDE SEQUENCE</scope>
    <source>
        <strain evidence="1">SID505</strain>
    </source>
</reference>
<organism evidence="1">
    <name type="scientific">Streptomyces anulatus</name>
    <name type="common">Streptomyces chrysomallus</name>
    <dbReference type="NCBI Taxonomy" id="1892"/>
    <lineage>
        <taxon>Bacteria</taxon>
        <taxon>Bacillati</taxon>
        <taxon>Actinomycetota</taxon>
        <taxon>Actinomycetes</taxon>
        <taxon>Kitasatosporales</taxon>
        <taxon>Streptomycetaceae</taxon>
        <taxon>Streptomyces</taxon>
    </lineage>
</organism>
<accession>A0A6G3SNE0</accession>
<dbReference type="InterPro" id="IPR058007">
    <property type="entry name" value="Gp5.9"/>
</dbReference>